<protein>
    <recommendedName>
        <fullName evidence="2">C2H2-type domain-containing protein</fullName>
    </recommendedName>
</protein>
<keyword evidence="4" id="KW-1185">Reference proteome</keyword>
<dbReference type="OrthoDB" id="2782214at2759"/>
<proteinExistence type="predicted"/>
<dbReference type="EMBL" id="HE797151">
    <property type="protein sequence ID" value="CCM04340.1"/>
    <property type="molecule type" value="Genomic_DNA"/>
</dbReference>
<dbReference type="HOGENOM" id="CLU_1768084_0_0_1"/>
<dbReference type="InParanoid" id="J4GSV8"/>
<dbReference type="GeneID" id="24099251"/>
<evidence type="ECO:0000313" key="4">
    <source>
        <dbReference type="Proteomes" id="UP000006352"/>
    </source>
</evidence>
<accession>J4GSV8</accession>
<keyword evidence="1" id="KW-0479">Metal-binding</keyword>
<evidence type="ECO:0000313" key="3">
    <source>
        <dbReference type="EMBL" id="CCM04340.1"/>
    </source>
</evidence>
<dbReference type="STRING" id="599839.J4GSV8"/>
<dbReference type="InterPro" id="IPR013087">
    <property type="entry name" value="Znf_C2H2_type"/>
</dbReference>
<sequence length="147" mass="15999">MPPSILATMLTTMPIPTPIPVPIPMTIPSPPIQATPSLVHPARTPCLWGDGTCHIALDDLSPAGLTRHLKAFHFTSHGDPWGNKRRGLCAWGAHCDAQEMNFESFGKHVAAVHLRSTAQRCPWCGRGFARADTLARHMLGTCPYAEE</sequence>
<keyword evidence="1" id="KW-0863">Zinc-finger</keyword>
<gene>
    <name evidence="3" type="ORF">FIBRA_06512</name>
</gene>
<dbReference type="Proteomes" id="UP000006352">
    <property type="component" value="Unassembled WGS sequence"/>
</dbReference>
<feature type="domain" description="C2H2-type" evidence="2">
    <location>
        <begin position="119"/>
        <end position="147"/>
    </location>
</feature>
<organism evidence="3 4">
    <name type="scientific">Fibroporia radiculosa</name>
    <dbReference type="NCBI Taxonomy" id="599839"/>
    <lineage>
        <taxon>Eukaryota</taxon>
        <taxon>Fungi</taxon>
        <taxon>Dikarya</taxon>
        <taxon>Basidiomycota</taxon>
        <taxon>Agaricomycotina</taxon>
        <taxon>Agaricomycetes</taxon>
        <taxon>Polyporales</taxon>
        <taxon>Fibroporiaceae</taxon>
        <taxon>Fibroporia</taxon>
    </lineage>
</organism>
<dbReference type="AlphaFoldDB" id="J4GSV8"/>
<dbReference type="Pfam" id="PF00096">
    <property type="entry name" value="zf-C2H2"/>
    <property type="match status" value="1"/>
</dbReference>
<keyword evidence="1" id="KW-0862">Zinc</keyword>
<dbReference type="GO" id="GO:0008270">
    <property type="term" value="F:zinc ion binding"/>
    <property type="evidence" value="ECO:0007669"/>
    <property type="project" value="UniProtKB-KW"/>
</dbReference>
<name>J4GSV8_9APHY</name>
<dbReference type="PROSITE" id="PS50157">
    <property type="entry name" value="ZINC_FINGER_C2H2_2"/>
    <property type="match status" value="1"/>
</dbReference>
<dbReference type="RefSeq" id="XP_012183623.1">
    <property type="nucleotide sequence ID" value="XM_012328233.1"/>
</dbReference>
<evidence type="ECO:0000259" key="2">
    <source>
        <dbReference type="PROSITE" id="PS50157"/>
    </source>
</evidence>
<evidence type="ECO:0000256" key="1">
    <source>
        <dbReference type="PROSITE-ProRule" id="PRU00042"/>
    </source>
</evidence>
<reference evidence="3 4" key="1">
    <citation type="journal article" date="2012" name="Appl. Environ. Microbiol.">
        <title>Short-read sequencing for genomic analysis of the brown rot fungus Fibroporia radiculosa.</title>
        <authorList>
            <person name="Tang J.D."/>
            <person name="Perkins A.D."/>
            <person name="Sonstegard T.S."/>
            <person name="Schroeder S.G."/>
            <person name="Burgess S.C."/>
            <person name="Diehl S.V."/>
        </authorList>
    </citation>
    <scope>NUCLEOTIDE SEQUENCE [LARGE SCALE GENOMIC DNA]</scope>
    <source>
        <strain evidence="3 4">TFFH 294</strain>
    </source>
</reference>